<proteinExistence type="inferred from homology"/>
<organism evidence="11 12">
    <name type="scientific">Phanerochaete sordida</name>
    <dbReference type="NCBI Taxonomy" id="48140"/>
    <lineage>
        <taxon>Eukaryota</taxon>
        <taxon>Fungi</taxon>
        <taxon>Dikarya</taxon>
        <taxon>Basidiomycota</taxon>
        <taxon>Agaricomycotina</taxon>
        <taxon>Agaricomycetes</taxon>
        <taxon>Polyporales</taxon>
        <taxon>Phanerochaetaceae</taxon>
        <taxon>Phanerochaete</taxon>
    </lineage>
</organism>
<evidence type="ECO:0000256" key="9">
    <source>
        <dbReference type="SAM" id="Phobius"/>
    </source>
</evidence>
<evidence type="ECO:0000256" key="7">
    <source>
        <dbReference type="ARBA" id="ARBA00022807"/>
    </source>
</evidence>
<feature type="compositionally biased region" description="Low complexity" evidence="8">
    <location>
        <begin position="695"/>
        <end position="718"/>
    </location>
</feature>
<keyword evidence="5" id="KW-0833">Ubl conjugation pathway</keyword>
<dbReference type="EC" id="3.4.19.12" evidence="3"/>
<feature type="region of interest" description="Disordered" evidence="8">
    <location>
        <begin position="798"/>
        <end position="827"/>
    </location>
</feature>
<keyword evidence="4" id="KW-0645">Protease</keyword>
<feature type="transmembrane region" description="Helical" evidence="9">
    <location>
        <begin position="74"/>
        <end position="95"/>
    </location>
</feature>
<evidence type="ECO:0000313" key="12">
    <source>
        <dbReference type="Proteomes" id="UP000703269"/>
    </source>
</evidence>
<dbReference type="PROSITE" id="PS50235">
    <property type="entry name" value="USP_3"/>
    <property type="match status" value="1"/>
</dbReference>
<evidence type="ECO:0000256" key="3">
    <source>
        <dbReference type="ARBA" id="ARBA00012759"/>
    </source>
</evidence>
<evidence type="ECO:0000256" key="4">
    <source>
        <dbReference type="ARBA" id="ARBA00022670"/>
    </source>
</evidence>
<dbReference type="GO" id="GO:0004843">
    <property type="term" value="F:cysteine-type deubiquitinase activity"/>
    <property type="evidence" value="ECO:0007669"/>
    <property type="project" value="UniProtKB-EC"/>
</dbReference>
<keyword evidence="12" id="KW-1185">Reference proteome</keyword>
<dbReference type="InterPro" id="IPR001394">
    <property type="entry name" value="Peptidase_C19_UCH"/>
</dbReference>
<dbReference type="GO" id="GO:0016579">
    <property type="term" value="P:protein deubiquitination"/>
    <property type="evidence" value="ECO:0007669"/>
    <property type="project" value="InterPro"/>
</dbReference>
<dbReference type="GO" id="GO:0005829">
    <property type="term" value="C:cytosol"/>
    <property type="evidence" value="ECO:0007669"/>
    <property type="project" value="TreeGrafter"/>
</dbReference>
<protein>
    <recommendedName>
        <fullName evidence="3">ubiquitinyl hydrolase 1</fullName>
        <ecNumber evidence="3">3.4.19.12</ecNumber>
    </recommendedName>
</protein>
<reference evidence="11 12" key="1">
    <citation type="submission" date="2021-08" db="EMBL/GenBank/DDBJ databases">
        <title>Draft Genome Sequence of Phanerochaete sordida strain YK-624.</title>
        <authorList>
            <person name="Mori T."/>
            <person name="Dohra H."/>
            <person name="Suzuki T."/>
            <person name="Kawagishi H."/>
            <person name="Hirai H."/>
        </authorList>
    </citation>
    <scope>NUCLEOTIDE SEQUENCE [LARGE SCALE GENOMIC DNA]</scope>
    <source>
        <strain evidence="11 12">YK-624</strain>
    </source>
</reference>
<evidence type="ECO:0000313" key="11">
    <source>
        <dbReference type="EMBL" id="GJE87390.1"/>
    </source>
</evidence>
<evidence type="ECO:0000256" key="6">
    <source>
        <dbReference type="ARBA" id="ARBA00022801"/>
    </source>
</evidence>
<keyword evidence="6" id="KW-0378">Hydrolase</keyword>
<evidence type="ECO:0000256" key="5">
    <source>
        <dbReference type="ARBA" id="ARBA00022786"/>
    </source>
</evidence>
<comment type="similarity">
    <text evidence="2">Belongs to the peptidase C19 family.</text>
</comment>
<evidence type="ECO:0000256" key="8">
    <source>
        <dbReference type="SAM" id="MobiDB-lite"/>
    </source>
</evidence>
<feature type="compositionally biased region" description="Low complexity" evidence="8">
    <location>
        <begin position="397"/>
        <end position="410"/>
    </location>
</feature>
<dbReference type="AlphaFoldDB" id="A0A9P3G4E4"/>
<dbReference type="InterPro" id="IPR038765">
    <property type="entry name" value="Papain-like_cys_pep_sf"/>
</dbReference>
<dbReference type="EMBL" id="BPQB01000006">
    <property type="protein sequence ID" value="GJE87390.1"/>
    <property type="molecule type" value="Genomic_DNA"/>
</dbReference>
<dbReference type="InterPro" id="IPR028889">
    <property type="entry name" value="USP"/>
</dbReference>
<dbReference type="Gene3D" id="3.90.70.10">
    <property type="entry name" value="Cysteine proteinases"/>
    <property type="match status" value="1"/>
</dbReference>
<keyword evidence="9" id="KW-1133">Transmembrane helix</keyword>
<feature type="compositionally biased region" description="Polar residues" evidence="8">
    <location>
        <begin position="411"/>
        <end position="421"/>
    </location>
</feature>
<feature type="compositionally biased region" description="Basic and acidic residues" evidence="8">
    <location>
        <begin position="733"/>
        <end position="742"/>
    </location>
</feature>
<feature type="region of interest" description="Disordered" evidence="8">
    <location>
        <begin position="105"/>
        <end position="135"/>
    </location>
</feature>
<keyword evidence="7" id="KW-0788">Thiol protease</keyword>
<keyword evidence="9" id="KW-0812">Transmembrane</keyword>
<dbReference type="Proteomes" id="UP000703269">
    <property type="component" value="Unassembled WGS sequence"/>
</dbReference>
<feature type="compositionally biased region" description="Basic residues" evidence="8">
    <location>
        <begin position="1"/>
        <end position="10"/>
    </location>
</feature>
<feature type="region of interest" description="Disordered" evidence="8">
    <location>
        <begin position="1"/>
        <end position="27"/>
    </location>
</feature>
<feature type="compositionally biased region" description="Basic and acidic residues" evidence="8">
    <location>
        <begin position="105"/>
        <end position="116"/>
    </location>
</feature>
<dbReference type="GO" id="GO:0006508">
    <property type="term" value="P:proteolysis"/>
    <property type="evidence" value="ECO:0007669"/>
    <property type="project" value="UniProtKB-KW"/>
</dbReference>
<dbReference type="GO" id="GO:0005634">
    <property type="term" value="C:nucleus"/>
    <property type="evidence" value="ECO:0007669"/>
    <property type="project" value="TreeGrafter"/>
</dbReference>
<gene>
    <name evidence="11" type="ORF">PsYK624_034730</name>
</gene>
<feature type="region of interest" description="Disordered" evidence="8">
    <location>
        <begin position="395"/>
        <end position="427"/>
    </location>
</feature>
<dbReference type="CDD" id="cd02662">
    <property type="entry name" value="Peptidase_C19F"/>
    <property type="match status" value="1"/>
</dbReference>
<dbReference type="SUPFAM" id="SSF54001">
    <property type="entry name" value="Cysteine proteinases"/>
    <property type="match status" value="1"/>
</dbReference>
<dbReference type="PANTHER" id="PTHR24006">
    <property type="entry name" value="UBIQUITIN CARBOXYL-TERMINAL HYDROLASE"/>
    <property type="match status" value="1"/>
</dbReference>
<evidence type="ECO:0000256" key="2">
    <source>
        <dbReference type="ARBA" id="ARBA00009085"/>
    </source>
</evidence>
<dbReference type="PANTHER" id="PTHR24006:SF888">
    <property type="entry name" value="UBIQUITIN CARBOXYL-TERMINAL HYDROLASE 30"/>
    <property type="match status" value="1"/>
</dbReference>
<sequence length="827" mass="88669">MSTPRHRQRHPRPDTYRTRYTPHSGRSDPGDLLTSLLANELFQQLAPLLFVLAVPLFVLLTNKHRRTLLYPIRLLLRYVAMVLQTLSGALPWNWYAGSREKKAPEKKKLVRTRAEQLGDVNGSSGQGSSKDTLDDQKHDIELEDTSEDGYYPGIVNISGTYCFMDSTLQALASLTYLQPYIDAIHTRAEEYDVPTPVVDALRDILHDLNTPRPSRTSLRPHALIQALSAPPPSSGPGARSSNRLFSSREHQDAQELFQVLIEAVKAEAAEIAREAGRDLGLGGALASAPKQPSHAVVNGSAAPHRDPDLEAMNITKSVFDGLTANRRTCVDCGYTEAVMHFSFDNWQLALPRASSCDLADCLADYTRLEVLTDCICRRCSMEATYQKYAKEGAVEKPTTPSTSPIVTSPVQDATNSATHAMTKSKKKRIQETRKLAGRVKALIDEGRVEEDVKGVQIVKVTRASTKQAMVARPPPVLVLHLNRSLHFGGAYGAAKNTCRVAFPELLDLTPYTTSGSLNTSAQSPLSGPALRALLAHPPAARPEPPRTLYRLAAAVVHYGQHAFGHYVCYRRRPRPARLAPAQRWAPPRAADGAGVAHLASPRGTGRGWLRVSDDDVRECGIESVLQEGAGAFMLYYERVAPPAAPAPAAPASTAPAALANGTAHLPVPAQAEDRAAPAPEPAPEADVQARKGEEAAAAGEPAGDAGEAHEAGPAGEAAGELKRHRVYLDDDERTPRCSEETLKPANGYGRAHGSLVSLAATLVGEEGDTGVKEKCVAAAPPKGPLEPRLVRSVSLGPRVRDGAKPAEGGALNGSAVLGDGGHLPDAS</sequence>
<evidence type="ECO:0000259" key="10">
    <source>
        <dbReference type="PROSITE" id="PS50235"/>
    </source>
</evidence>
<dbReference type="Pfam" id="PF00443">
    <property type="entry name" value="UCH"/>
    <property type="match status" value="1"/>
</dbReference>
<feature type="domain" description="USP" evidence="10">
    <location>
        <begin position="152"/>
        <end position="639"/>
    </location>
</feature>
<dbReference type="InterPro" id="IPR050164">
    <property type="entry name" value="Peptidase_C19"/>
</dbReference>
<dbReference type="OrthoDB" id="2020758at2759"/>
<feature type="region of interest" description="Disordered" evidence="8">
    <location>
        <begin position="226"/>
        <end position="247"/>
    </location>
</feature>
<name>A0A9P3G4E4_9APHY</name>
<feature type="region of interest" description="Disordered" evidence="8">
    <location>
        <begin position="671"/>
        <end position="721"/>
    </location>
</feature>
<comment type="caution">
    <text evidence="11">The sequence shown here is derived from an EMBL/GenBank/DDBJ whole genome shotgun (WGS) entry which is preliminary data.</text>
</comment>
<feature type="region of interest" description="Disordered" evidence="8">
    <location>
        <begin position="726"/>
        <end position="745"/>
    </location>
</feature>
<feature type="transmembrane region" description="Helical" evidence="9">
    <location>
        <begin position="41"/>
        <end position="62"/>
    </location>
</feature>
<keyword evidence="9" id="KW-0472">Membrane</keyword>
<evidence type="ECO:0000256" key="1">
    <source>
        <dbReference type="ARBA" id="ARBA00000707"/>
    </source>
</evidence>
<feature type="compositionally biased region" description="Polar residues" evidence="8">
    <location>
        <begin position="121"/>
        <end position="130"/>
    </location>
</feature>
<comment type="catalytic activity">
    <reaction evidence="1">
        <text>Thiol-dependent hydrolysis of ester, thioester, amide, peptide and isopeptide bonds formed by the C-terminal Gly of ubiquitin (a 76-residue protein attached to proteins as an intracellular targeting signal).</text>
        <dbReference type="EC" id="3.4.19.12"/>
    </reaction>
</comment>
<accession>A0A9P3G4E4</accession>